<proteinExistence type="predicted"/>
<name>A0ABT5TE00_9RHOB</name>
<dbReference type="Proteomes" id="UP001431784">
    <property type="component" value="Unassembled WGS sequence"/>
</dbReference>
<feature type="signal peptide" evidence="5">
    <location>
        <begin position="1"/>
        <end position="22"/>
    </location>
</feature>
<comment type="caution">
    <text evidence="6">The sequence shown here is derived from an EMBL/GenBank/DDBJ whole genome shotgun (WGS) entry which is preliminary data.</text>
</comment>
<organism evidence="6 7">
    <name type="scientific">Roseinatronobacter alkalisoli</name>
    <dbReference type="NCBI Taxonomy" id="3028235"/>
    <lineage>
        <taxon>Bacteria</taxon>
        <taxon>Pseudomonadati</taxon>
        <taxon>Pseudomonadota</taxon>
        <taxon>Alphaproteobacteria</taxon>
        <taxon>Rhodobacterales</taxon>
        <taxon>Paracoccaceae</taxon>
        <taxon>Roseinatronobacter</taxon>
    </lineage>
</organism>
<dbReference type="EMBL" id="JAQZSM010000021">
    <property type="protein sequence ID" value="MDD7972935.1"/>
    <property type="molecule type" value="Genomic_DNA"/>
</dbReference>
<keyword evidence="2" id="KW-0813">Transport</keyword>
<evidence type="ECO:0000313" key="7">
    <source>
        <dbReference type="Proteomes" id="UP001431784"/>
    </source>
</evidence>
<reference evidence="6" key="1">
    <citation type="submission" date="2023-02" db="EMBL/GenBank/DDBJ databases">
        <title>Description of Roseinatronobacter alkalisoli sp. nov., an alkaliphilic bacerium isolated from soda soil.</title>
        <authorList>
            <person name="Wei W."/>
        </authorList>
    </citation>
    <scope>NUCLEOTIDE SEQUENCE</scope>
    <source>
        <strain evidence="6">HJB301</strain>
    </source>
</reference>
<dbReference type="InterPro" id="IPR001188">
    <property type="entry name" value="Sperm_putr-bd"/>
</dbReference>
<dbReference type="PANTHER" id="PTHR30222:SF12">
    <property type="entry name" value="NORSPERMIDINE SENSOR"/>
    <property type="match status" value="1"/>
</dbReference>
<evidence type="ECO:0000313" key="6">
    <source>
        <dbReference type="EMBL" id="MDD7972935.1"/>
    </source>
</evidence>
<gene>
    <name evidence="6" type="ORF">PUT78_17730</name>
</gene>
<evidence type="ECO:0000256" key="2">
    <source>
        <dbReference type="ARBA" id="ARBA00022448"/>
    </source>
</evidence>
<dbReference type="RefSeq" id="WP_274353609.1">
    <property type="nucleotide sequence ID" value="NZ_JAQZSM010000021.1"/>
</dbReference>
<dbReference type="PANTHER" id="PTHR30222">
    <property type="entry name" value="SPERMIDINE/PUTRESCINE-BINDING PERIPLASMIC PROTEIN"/>
    <property type="match status" value="1"/>
</dbReference>
<keyword evidence="3 5" id="KW-0732">Signal</keyword>
<feature type="chain" id="PRO_5046822634" evidence="5">
    <location>
        <begin position="23"/>
        <end position="342"/>
    </location>
</feature>
<evidence type="ECO:0000256" key="5">
    <source>
        <dbReference type="SAM" id="SignalP"/>
    </source>
</evidence>
<dbReference type="PRINTS" id="PR00909">
    <property type="entry name" value="SPERMDNBNDNG"/>
</dbReference>
<dbReference type="Pfam" id="PF13416">
    <property type="entry name" value="SBP_bac_8"/>
    <property type="match status" value="1"/>
</dbReference>
<accession>A0ABT5TE00</accession>
<protein>
    <submittedName>
        <fullName evidence="6">Extracellular solute-binding protein</fullName>
    </submittedName>
</protein>
<evidence type="ECO:0000256" key="1">
    <source>
        <dbReference type="ARBA" id="ARBA00004418"/>
    </source>
</evidence>
<evidence type="ECO:0000256" key="3">
    <source>
        <dbReference type="ARBA" id="ARBA00022729"/>
    </source>
</evidence>
<dbReference type="InterPro" id="IPR006059">
    <property type="entry name" value="SBP"/>
</dbReference>
<sequence length="342" mass="38802">MFRKLTITTAMACAGFAGAAHAAGELNIYNWGNYTSPELIAKFSEQYDVRVTVTDYDSNDTALARVRAGGSGFDLVNPSANFIPIWINEGLVEQTNVSEMENFQYVKEEWRDPPWDPGRKYSAPWLWGTGGPVVATNYYDGDINTSAIWLDPPEELHGKINVAPEMNDVLYAAIRYMGGEWCSDDRDLMRAVLDQLLHAKQYWISMEYGLDKMDTRDWYASYYWNGAAYRARRVNADVQWGFPKEGFHIFMESMMVLADAPNPENARLFQNFIMAPENAALISNFASYQNAIEGSEEFMDPDLADAPELNIPEELAHAGGWQDICSPEVNELYTRVWTQVLR</sequence>
<dbReference type="SUPFAM" id="SSF53850">
    <property type="entry name" value="Periplasmic binding protein-like II"/>
    <property type="match status" value="1"/>
</dbReference>
<comment type="subcellular location">
    <subcellularLocation>
        <location evidence="1">Periplasm</location>
    </subcellularLocation>
</comment>
<dbReference type="Gene3D" id="3.40.190.10">
    <property type="entry name" value="Periplasmic binding protein-like II"/>
    <property type="match status" value="2"/>
</dbReference>
<evidence type="ECO:0000256" key="4">
    <source>
        <dbReference type="ARBA" id="ARBA00022764"/>
    </source>
</evidence>
<keyword evidence="7" id="KW-1185">Reference proteome</keyword>
<keyword evidence="4" id="KW-0574">Periplasm</keyword>